<dbReference type="EMBL" id="JASNWA010000008">
    <property type="protein sequence ID" value="KAK3170658.1"/>
    <property type="molecule type" value="Genomic_DNA"/>
</dbReference>
<protein>
    <submittedName>
        <fullName evidence="1">Uncharacterized protein</fullName>
    </submittedName>
</protein>
<keyword evidence="2" id="KW-1185">Reference proteome</keyword>
<dbReference type="AlphaFoldDB" id="A0AAD9Z4U8"/>
<organism evidence="1 2">
    <name type="scientific">Lepraria neglecta</name>
    <dbReference type="NCBI Taxonomy" id="209136"/>
    <lineage>
        <taxon>Eukaryota</taxon>
        <taxon>Fungi</taxon>
        <taxon>Dikarya</taxon>
        <taxon>Ascomycota</taxon>
        <taxon>Pezizomycotina</taxon>
        <taxon>Lecanoromycetes</taxon>
        <taxon>OSLEUM clade</taxon>
        <taxon>Lecanoromycetidae</taxon>
        <taxon>Lecanorales</taxon>
        <taxon>Lecanorineae</taxon>
        <taxon>Stereocaulaceae</taxon>
        <taxon>Lepraria</taxon>
    </lineage>
</organism>
<sequence>MVKKLQAAADAIFLAPLNMTGISQPLALSQSQTWLFSEAVRVAGLSIVDEGWDRNTSTAFAAPAAYGIGICQHYRRPSLCIEEGNAMKSGNLLALEYTDLVYSAQIMWVFEGSLNIKDEDFIYGSSDLGSKSAFRLQVGEDAYWMEICARTQSLLESSGMFPTRVILIGDRAKDRDFLRVLQDCLSNASNLHYQSLDGEYMEQDHDHQDSSDLVFGHTIIDPVSAAARGAAKIVKRAMESPGGCIESRECYQWRDEDGW</sequence>
<name>A0AAD9Z4U8_9LECA</name>
<dbReference type="Proteomes" id="UP001276659">
    <property type="component" value="Unassembled WGS sequence"/>
</dbReference>
<accession>A0AAD9Z4U8</accession>
<gene>
    <name evidence="1" type="ORF">OEA41_002740</name>
</gene>
<evidence type="ECO:0000313" key="1">
    <source>
        <dbReference type="EMBL" id="KAK3170658.1"/>
    </source>
</evidence>
<reference evidence="1" key="1">
    <citation type="submission" date="2022-11" db="EMBL/GenBank/DDBJ databases">
        <title>Chromosomal genome sequence assembly and mating type (MAT) locus characterization of the leprose asexual lichenized fungus Lepraria neglecta (Nyl.) Erichsen.</title>
        <authorList>
            <person name="Allen J.L."/>
            <person name="Pfeffer B."/>
        </authorList>
    </citation>
    <scope>NUCLEOTIDE SEQUENCE</scope>
    <source>
        <strain evidence="1">Allen 5258</strain>
    </source>
</reference>
<proteinExistence type="predicted"/>
<evidence type="ECO:0000313" key="2">
    <source>
        <dbReference type="Proteomes" id="UP001276659"/>
    </source>
</evidence>
<comment type="caution">
    <text evidence="1">The sequence shown here is derived from an EMBL/GenBank/DDBJ whole genome shotgun (WGS) entry which is preliminary data.</text>
</comment>